<keyword evidence="1" id="KW-0808">Transferase</keyword>
<keyword evidence="6" id="KW-1185">Reference proteome</keyword>
<protein>
    <submittedName>
        <fullName evidence="5">3-oxoacyl-ACP synthase</fullName>
    </submittedName>
</protein>
<dbReference type="Proteomes" id="UP001387364">
    <property type="component" value="Chromosome"/>
</dbReference>
<dbReference type="InterPro" id="IPR013751">
    <property type="entry name" value="ACP_syn_III_N"/>
</dbReference>
<dbReference type="PANTHER" id="PTHR34069">
    <property type="entry name" value="3-OXOACYL-[ACYL-CARRIER-PROTEIN] SYNTHASE 3"/>
    <property type="match status" value="1"/>
</dbReference>
<evidence type="ECO:0000256" key="2">
    <source>
        <dbReference type="ARBA" id="ARBA00023315"/>
    </source>
</evidence>
<reference evidence="5 6" key="1">
    <citation type="submission" date="2024-02" db="EMBL/GenBank/DDBJ databases">
        <title>Seven novel Bacillus-like species.</title>
        <authorList>
            <person name="Liu G."/>
        </authorList>
    </citation>
    <scope>NUCLEOTIDE SEQUENCE [LARGE SCALE GENOMIC DNA]</scope>
    <source>
        <strain evidence="5 6">FJAT-52991</strain>
    </source>
</reference>
<evidence type="ECO:0000259" key="3">
    <source>
        <dbReference type="Pfam" id="PF08541"/>
    </source>
</evidence>
<dbReference type="Gene3D" id="3.40.47.10">
    <property type="match status" value="1"/>
</dbReference>
<dbReference type="SUPFAM" id="SSF53901">
    <property type="entry name" value="Thiolase-like"/>
    <property type="match status" value="2"/>
</dbReference>
<evidence type="ECO:0000259" key="4">
    <source>
        <dbReference type="Pfam" id="PF08545"/>
    </source>
</evidence>
<dbReference type="InterPro" id="IPR016039">
    <property type="entry name" value="Thiolase-like"/>
</dbReference>
<evidence type="ECO:0000313" key="5">
    <source>
        <dbReference type="EMBL" id="WXB94043.1"/>
    </source>
</evidence>
<organism evidence="5 6">
    <name type="scientific">Bacillus kandeliae</name>
    <dbReference type="NCBI Taxonomy" id="3129297"/>
    <lineage>
        <taxon>Bacteria</taxon>
        <taxon>Bacillati</taxon>
        <taxon>Bacillota</taxon>
        <taxon>Bacilli</taxon>
        <taxon>Bacillales</taxon>
        <taxon>Bacillaceae</taxon>
        <taxon>Bacillus</taxon>
    </lineage>
</organism>
<dbReference type="InterPro" id="IPR013747">
    <property type="entry name" value="ACP_syn_III_C"/>
</dbReference>
<evidence type="ECO:0000313" key="6">
    <source>
        <dbReference type="Proteomes" id="UP001387364"/>
    </source>
</evidence>
<sequence>MIGISSTSIYTPENVETAADLTGKTSIPEEVIIEKFGLRKKHVALENEHVSDLAMKAGREILKEVDPNDIDVLIYFGSPHKDYYVWPVAAKIQHELGCKHAYAFELMNVSSCFPIALKVAKDMLKSDKNIRNILLVGGCKESQIIDYENPRSRFMFNFADGGAAALVSRNHLKSTILSSAIITDGAFYDDVKIPAGGSVFVPSAKTVAERQHYIDVKDPLSMKERLDPVSIPNFVSVVEQALERSGYSVDDIAMLLPLHTKRSMFQELLTSLKLKDHQALYLEDYGHMSALDPCFGLYLAEKRGCLNKNDLIVVVSAGTGYTWAATVLQWQGDGCI</sequence>
<gene>
    <name evidence="5" type="ORF">WDJ61_05290</name>
</gene>
<feature type="domain" description="Beta-ketoacyl-[acyl-carrier-protein] synthase III C-terminal" evidence="3">
    <location>
        <begin position="242"/>
        <end position="330"/>
    </location>
</feature>
<dbReference type="PANTHER" id="PTHR34069:SF2">
    <property type="entry name" value="BETA-KETOACYL-[ACYL-CARRIER-PROTEIN] SYNTHASE III"/>
    <property type="match status" value="1"/>
</dbReference>
<keyword evidence="2" id="KW-0012">Acyltransferase</keyword>
<dbReference type="Pfam" id="PF08541">
    <property type="entry name" value="ACP_syn_III_C"/>
    <property type="match status" value="1"/>
</dbReference>
<name>A0ABZ2N8M5_9BACI</name>
<proteinExistence type="predicted"/>
<feature type="domain" description="Beta-ketoacyl-[acyl-carrier-protein] synthase III N-terminal" evidence="4">
    <location>
        <begin position="104"/>
        <end position="185"/>
    </location>
</feature>
<accession>A0ABZ2N8M5</accession>
<dbReference type="EMBL" id="CP147404">
    <property type="protein sequence ID" value="WXB94043.1"/>
    <property type="molecule type" value="Genomic_DNA"/>
</dbReference>
<dbReference type="RefSeq" id="WP_338753630.1">
    <property type="nucleotide sequence ID" value="NZ_CP147404.1"/>
</dbReference>
<evidence type="ECO:0000256" key="1">
    <source>
        <dbReference type="ARBA" id="ARBA00022679"/>
    </source>
</evidence>
<dbReference type="NCBIfam" id="NF005308">
    <property type="entry name" value="PRK06840.1"/>
    <property type="match status" value="1"/>
</dbReference>
<dbReference type="Pfam" id="PF08545">
    <property type="entry name" value="ACP_syn_III"/>
    <property type="match status" value="1"/>
</dbReference>